<proteinExistence type="predicted"/>
<evidence type="ECO:0000256" key="3">
    <source>
        <dbReference type="ARBA" id="ARBA00012438"/>
    </source>
</evidence>
<evidence type="ECO:0000256" key="1">
    <source>
        <dbReference type="ARBA" id="ARBA00000085"/>
    </source>
</evidence>
<dbReference type="InterPro" id="IPR004358">
    <property type="entry name" value="Sig_transdc_His_kin-like_C"/>
</dbReference>
<feature type="domain" description="Histidine kinase" evidence="14">
    <location>
        <begin position="223"/>
        <end position="435"/>
    </location>
</feature>
<keyword evidence="8 16" id="KW-0418">Kinase</keyword>
<sequence>MRPLRQQLLIWLLGGMLVSSLLAGVALYVQVHEEANELFDYQLKQMAASLPAQLTLPTPPIWGPDPEEDQDIVMQVWDRNGQPLYASNRALALPRYLPNGFHTVTTRDEQWRVYAITRHDHIIQVAQPTSVRQELAAGLAARSLLPFAVLIPALALLIWVAVGRSLAPLQRVADALRRRSPDAMQALPNDNLPPEIRPLVDALNSLLERLDEALATQRAFVADAAHELRTPLAALKLQLQLAERANTPAVRAAAIAKLHERLDRATHLVAQLLTLARQEPRMATRKFAAVNLAELARQVVADRSPLAERRNIDLGVAADAVEVSTQGDVDSLRILLGNLVDNAIRYTPPGGRVDVNVQSVNGQPVLSVLDNGPGIPIEERERVFDRFYRREGSGVTGSGLGLAIVQNIAEQHGAVVVLTDNPEGAGLRVEVRFPG</sequence>
<organism evidence="16 17">
    <name type="scientific">Sulfuriferula multivorans</name>
    <dbReference type="NCBI Taxonomy" id="1559896"/>
    <lineage>
        <taxon>Bacteria</taxon>
        <taxon>Pseudomonadati</taxon>
        <taxon>Pseudomonadota</taxon>
        <taxon>Betaproteobacteria</taxon>
        <taxon>Nitrosomonadales</taxon>
        <taxon>Sulfuricellaceae</taxon>
        <taxon>Sulfuriferula</taxon>
    </lineage>
</organism>
<keyword evidence="9" id="KW-0067">ATP-binding</keyword>
<dbReference type="Pfam" id="PF02518">
    <property type="entry name" value="HATPase_c"/>
    <property type="match status" value="1"/>
</dbReference>
<dbReference type="GO" id="GO:0005886">
    <property type="term" value="C:plasma membrane"/>
    <property type="evidence" value="ECO:0007669"/>
    <property type="project" value="TreeGrafter"/>
</dbReference>
<feature type="domain" description="HAMP" evidence="15">
    <location>
        <begin position="163"/>
        <end position="215"/>
    </location>
</feature>
<evidence type="ECO:0000256" key="8">
    <source>
        <dbReference type="ARBA" id="ARBA00022777"/>
    </source>
</evidence>
<keyword evidence="12 13" id="KW-0472">Membrane</keyword>
<dbReference type="AlphaFoldDB" id="A0A401JGF3"/>
<evidence type="ECO:0000256" key="2">
    <source>
        <dbReference type="ARBA" id="ARBA00004141"/>
    </source>
</evidence>
<dbReference type="PANTHER" id="PTHR45436:SF14">
    <property type="entry name" value="SENSOR PROTEIN QSEC"/>
    <property type="match status" value="1"/>
</dbReference>
<dbReference type="SUPFAM" id="SSF55874">
    <property type="entry name" value="ATPase domain of HSP90 chaperone/DNA topoisomerase II/histidine kinase"/>
    <property type="match status" value="1"/>
</dbReference>
<keyword evidence="4" id="KW-0597">Phosphoprotein</keyword>
<keyword evidence="17" id="KW-1185">Reference proteome</keyword>
<evidence type="ECO:0000256" key="4">
    <source>
        <dbReference type="ARBA" id="ARBA00022553"/>
    </source>
</evidence>
<dbReference type="PRINTS" id="PR00344">
    <property type="entry name" value="BCTRLSENSOR"/>
</dbReference>
<dbReference type="InterPro" id="IPR050428">
    <property type="entry name" value="TCS_sensor_his_kinase"/>
</dbReference>
<gene>
    <name evidence="16" type="ORF">SFMTTN_2535</name>
</gene>
<dbReference type="Gene3D" id="3.30.565.10">
    <property type="entry name" value="Histidine kinase-like ATPase, C-terminal domain"/>
    <property type="match status" value="1"/>
</dbReference>
<name>A0A401JGF3_9PROT</name>
<evidence type="ECO:0000256" key="10">
    <source>
        <dbReference type="ARBA" id="ARBA00022989"/>
    </source>
</evidence>
<keyword evidence="11" id="KW-0902">Two-component regulatory system</keyword>
<reference evidence="16 17" key="1">
    <citation type="journal article" date="2019" name="Front. Microbiol.">
        <title>Genomes of Neutrophilic Sulfur-Oxidizing Chemolithoautotrophs Representing 9 Proteobacterial Species From 8 Genera.</title>
        <authorList>
            <person name="Watanabe T."/>
            <person name="Kojima H."/>
            <person name="Umezawa K."/>
            <person name="Hori C."/>
            <person name="Takasuka T.E."/>
            <person name="Kato Y."/>
            <person name="Fukui M."/>
        </authorList>
    </citation>
    <scope>NUCLEOTIDE SEQUENCE [LARGE SCALE GENOMIC DNA]</scope>
    <source>
        <strain evidence="16 17">TTN</strain>
    </source>
</reference>
<evidence type="ECO:0000256" key="7">
    <source>
        <dbReference type="ARBA" id="ARBA00022741"/>
    </source>
</evidence>
<dbReference type="GO" id="GO:0005524">
    <property type="term" value="F:ATP binding"/>
    <property type="evidence" value="ECO:0007669"/>
    <property type="project" value="UniProtKB-KW"/>
</dbReference>
<evidence type="ECO:0000256" key="9">
    <source>
        <dbReference type="ARBA" id="ARBA00022840"/>
    </source>
</evidence>
<dbReference type="InterPro" id="IPR003660">
    <property type="entry name" value="HAMP_dom"/>
</dbReference>
<dbReference type="Pfam" id="PF08521">
    <property type="entry name" value="2CSK_N"/>
    <property type="match status" value="1"/>
</dbReference>
<dbReference type="InterPro" id="IPR005467">
    <property type="entry name" value="His_kinase_dom"/>
</dbReference>
<dbReference type="Gene3D" id="1.10.287.130">
    <property type="match status" value="1"/>
</dbReference>
<dbReference type="CDD" id="cd00082">
    <property type="entry name" value="HisKA"/>
    <property type="match status" value="1"/>
</dbReference>
<evidence type="ECO:0000256" key="6">
    <source>
        <dbReference type="ARBA" id="ARBA00022692"/>
    </source>
</evidence>
<evidence type="ECO:0000259" key="15">
    <source>
        <dbReference type="PROSITE" id="PS50885"/>
    </source>
</evidence>
<dbReference type="PANTHER" id="PTHR45436">
    <property type="entry name" value="SENSOR HISTIDINE KINASE YKOH"/>
    <property type="match status" value="1"/>
</dbReference>
<evidence type="ECO:0000256" key="11">
    <source>
        <dbReference type="ARBA" id="ARBA00023012"/>
    </source>
</evidence>
<dbReference type="Proteomes" id="UP000286806">
    <property type="component" value="Unassembled WGS sequence"/>
</dbReference>
<accession>A0A401JGF3</accession>
<dbReference type="EC" id="2.7.13.3" evidence="3"/>
<dbReference type="SMART" id="SM00387">
    <property type="entry name" value="HATPase_c"/>
    <property type="match status" value="1"/>
</dbReference>
<dbReference type="InterPro" id="IPR003594">
    <property type="entry name" value="HATPase_dom"/>
</dbReference>
<dbReference type="RefSeq" id="WP_124705494.1">
    <property type="nucleotide sequence ID" value="NZ_BGOW01000026.1"/>
</dbReference>
<dbReference type="InterPro" id="IPR036097">
    <property type="entry name" value="HisK_dim/P_sf"/>
</dbReference>
<dbReference type="PROSITE" id="PS50109">
    <property type="entry name" value="HIS_KIN"/>
    <property type="match status" value="1"/>
</dbReference>
<evidence type="ECO:0000256" key="5">
    <source>
        <dbReference type="ARBA" id="ARBA00022679"/>
    </source>
</evidence>
<evidence type="ECO:0000256" key="12">
    <source>
        <dbReference type="ARBA" id="ARBA00023136"/>
    </source>
</evidence>
<feature type="transmembrane region" description="Helical" evidence="13">
    <location>
        <begin position="9"/>
        <end position="29"/>
    </location>
</feature>
<comment type="catalytic activity">
    <reaction evidence="1">
        <text>ATP + protein L-histidine = ADP + protein N-phospho-L-histidine.</text>
        <dbReference type="EC" id="2.7.13.3"/>
    </reaction>
</comment>
<dbReference type="PROSITE" id="PS50885">
    <property type="entry name" value="HAMP"/>
    <property type="match status" value="1"/>
</dbReference>
<dbReference type="GO" id="GO:0000155">
    <property type="term" value="F:phosphorelay sensor kinase activity"/>
    <property type="evidence" value="ECO:0007669"/>
    <property type="project" value="InterPro"/>
</dbReference>
<dbReference type="InterPro" id="IPR013727">
    <property type="entry name" value="2CSK_N"/>
</dbReference>
<comment type="caution">
    <text evidence="16">The sequence shown here is derived from an EMBL/GenBank/DDBJ whole genome shotgun (WGS) entry which is preliminary data.</text>
</comment>
<dbReference type="InterPro" id="IPR036890">
    <property type="entry name" value="HATPase_C_sf"/>
</dbReference>
<evidence type="ECO:0000259" key="14">
    <source>
        <dbReference type="PROSITE" id="PS50109"/>
    </source>
</evidence>
<protein>
    <recommendedName>
        <fullName evidence="3">histidine kinase</fullName>
        <ecNumber evidence="3">2.7.13.3</ecNumber>
    </recommendedName>
</protein>
<dbReference type="CDD" id="cd00075">
    <property type="entry name" value="HATPase"/>
    <property type="match status" value="1"/>
</dbReference>
<dbReference type="OrthoDB" id="8583694at2"/>
<evidence type="ECO:0000256" key="13">
    <source>
        <dbReference type="SAM" id="Phobius"/>
    </source>
</evidence>
<keyword evidence="10 13" id="KW-1133">Transmembrane helix</keyword>
<dbReference type="SUPFAM" id="SSF47384">
    <property type="entry name" value="Homodimeric domain of signal transducing histidine kinase"/>
    <property type="match status" value="1"/>
</dbReference>
<dbReference type="InterPro" id="IPR003661">
    <property type="entry name" value="HisK_dim/P_dom"/>
</dbReference>
<dbReference type="Pfam" id="PF00512">
    <property type="entry name" value="HisKA"/>
    <property type="match status" value="1"/>
</dbReference>
<keyword evidence="5" id="KW-0808">Transferase</keyword>
<keyword evidence="7" id="KW-0547">Nucleotide-binding</keyword>
<evidence type="ECO:0000313" key="17">
    <source>
        <dbReference type="Proteomes" id="UP000286806"/>
    </source>
</evidence>
<comment type="subcellular location">
    <subcellularLocation>
        <location evidence="2">Membrane</location>
        <topology evidence="2">Multi-pass membrane protein</topology>
    </subcellularLocation>
</comment>
<dbReference type="SMART" id="SM00388">
    <property type="entry name" value="HisKA"/>
    <property type="match status" value="1"/>
</dbReference>
<keyword evidence="6 13" id="KW-0812">Transmembrane</keyword>
<dbReference type="EMBL" id="BGOW01000026">
    <property type="protein sequence ID" value="GBL46710.1"/>
    <property type="molecule type" value="Genomic_DNA"/>
</dbReference>
<evidence type="ECO:0000313" key="16">
    <source>
        <dbReference type="EMBL" id="GBL46710.1"/>
    </source>
</evidence>